<evidence type="ECO:0000256" key="2">
    <source>
        <dbReference type="ARBA" id="ARBA00001946"/>
    </source>
</evidence>
<dbReference type="Proteomes" id="UP001241758">
    <property type="component" value="Unassembled WGS sequence"/>
</dbReference>
<keyword evidence="4" id="KW-0479">Metal-binding</keyword>
<dbReference type="RefSeq" id="WP_282759896.1">
    <property type="nucleotide sequence ID" value="NZ_JASCTH010000007.1"/>
</dbReference>
<dbReference type="PANTHER" id="PTHR15822">
    <property type="entry name" value="TRAF AND TNF RECEPTOR-ASSOCIATED PROTEIN"/>
    <property type="match status" value="1"/>
</dbReference>
<evidence type="ECO:0000256" key="6">
    <source>
        <dbReference type="ARBA" id="ARBA00022801"/>
    </source>
</evidence>
<evidence type="ECO:0000256" key="5">
    <source>
        <dbReference type="ARBA" id="ARBA00022763"/>
    </source>
</evidence>
<evidence type="ECO:0000256" key="3">
    <source>
        <dbReference type="ARBA" id="ARBA00022722"/>
    </source>
</evidence>
<keyword evidence="7" id="KW-0460">Magnesium</keyword>
<protein>
    <submittedName>
        <fullName evidence="10">Endonuclease/exonuclease/phosphatase family protein</fullName>
    </submittedName>
</protein>
<dbReference type="InterPro" id="IPR051547">
    <property type="entry name" value="TDP2-like"/>
</dbReference>
<keyword evidence="10" id="KW-0255">Endonuclease</keyword>
<evidence type="ECO:0000259" key="9">
    <source>
        <dbReference type="Pfam" id="PF03372"/>
    </source>
</evidence>
<keyword evidence="3" id="KW-0540">Nuclease</keyword>
<dbReference type="SUPFAM" id="SSF56219">
    <property type="entry name" value="DNase I-like"/>
    <property type="match status" value="1"/>
</dbReference>
<dbReference type="PANTHER" id="PTHR15822:SF4">
    <property type="entry name" value="TYROSYL-DNA PHOSPHODIESTERASE 2"/>
    <property type="match status" value="1"/>
</dbReference>
<name>A0ABT6WIK6_9ACTN</name>
<comment type="cofactor">
    <cofactor evidence="2">
        <name>Mg(2+)</name>
        <dbReference type="ChEBI" id="CHEBI:18420"/>
    </cofactor>
</comment>
<keyword evidence="11" id="KW-1185">Reference proteome</keyword>
<evidence type="ECO:0000313" key="11">
    <source>
        <dbReference type="Proteomes" id="UP001241758"/>
    </source>
</evidence>
<reference evidence="10 11" key="1">
    <citation type="submission" date="2023-05" db="EMBL/GenBank/DDBJ databases">
        <title>Actinoplanes sp. NEAU-A12 genome sequencing.</title>
        <authorList>
            <person name="Wang Z.-S."/>
        </authorList>
    </citation>
    <scope>NUCLEOTIDE SEQUENCE [LARGE SCALE GENOMIC DNA]</scope>
    <source>
        <strain evidence="10 11">NEAU-A12</strain>
    </source>
</reference>
<evidence type="ECO:0000256" key="4">
    <source>
        <dbReference type="ARBA" id="ARBA00022723"/>
    </source>
</evidence>
<gene>
    <name evidence="10" type="ORF">QLQ12_13265</name>
</gene>
<dbReference type="InterPro" id="IPR005135">
    <property type="entry name" value="Endo/exonuclease/phosphatase"/>
</dbReference>
<organism evidence="10 11">
    <name type="scientific">Actinoplanes sandaracinus</name>
    <dbReference type="NCBI Taxonomy" id="3045177"/>
    <lineage>
        <taxon>Bacteria</taxon>
        <taxon>Bacillati</taxon>
        <taxon>Actinomycetota</taxon>
        <taxon>Actinomycetes</taxon>
        <taxon>Micromonosporales</taxon>
        <taxon>Micromonosporaceae</taxon>
        <taxon>Actinoplanes</taxon>
    </lineage>
</organism>
<evidence type="ECO:0000313" key="10">
    <source>
        <dbReference type="EMBL" id="MDI6099567.1"/>
    </source>
</evidence>
<keyword evidence="8" id="KW-0234">DNA repair</keyword>
<sequence length="270" mass="29721">MNVLGPANPGWERRRDLSAATLRRLSPDIVALQEVPIGSAPQVIDELLGPGYHVRGFSRAADDGVGGALATRWPHRLVDEWDQRCSERAQTFPWCATLLVEVETPIGRVLVAHHKPSWQFGYELEREQQAVAAARLVEKYAPGVEHTIVLGDFDATPDAASMRFWRGLQSLDGVSVCYQDAWETARPGDAGLTFTAANPLVRAGEVATALSRRIDYILVRAGRHGPTLTVTHCDRVLDRPVDDVWASDHFGVVADLVKPDHPPGTWRTPT</sequence>
<feature type="domain" description="Endonuclease/exonuclease/phosphatase" evidence="9">
    <location>
        <begin position="2"/>
        <end position="249"/>
    </location>
</feature>
<evidence type="ECO:0000256" key="8">
    <source>
        <dbReference type="ARBA" id="ARBA00023204"/>
    </source>
</evidence>
<keyword evidence="5" id="KW-0227">DNA damage</keyword>
<evidence type="ECO:0000256" key="7">
    <source>
        <dbReference type="ARBA" id="ARBA00022842"/>
    </source>
</evidence>
<dbReference type="Gene3D" id="3.60.10.10">
    <property type="entry name" value="Endonuclease/exonuclease/phosphatase"/>
    <property type="match status" value="1"/>
</dbReference>
<dbReference type="Pfam" id="PF03372">
    <property type="entry name" value="Exo_endo_phos"/>
    <property type="match status" value="1"/>
</dbReference>
<keyword evidence="6" id="KW-0378">Hydrolase</keyword>
<dbReference type="GO" id="GO:0004519">
    <property type="term" value="F:endonuclease activity"/>
    <property type="evidence" value="ECO:0007669"/>
    <property type="project" value="UniProtKB-KW"/>
</dbReference>
<evidence type="ECO:0000256" key="1">
    <source>
        <dbReference type="ARBA" id="ARBA00001936"/>
    </source>
</evidence>
<dbReference type="InterPro" id="IPR036691">
    <property type="entry name" value="Endo/exonu/phosph_ase_sf"/>
</dbReference>
<comment type="caution">
    <text evidence="10">The sequence shown here is derived from an EMBL/GenBank/DDBJ whole genome shotgun (WGS) entry which is preliminary data.</text>
</comment>
<accession>A0ABT6WIK6</accession>
<comment type="cofactor">
    <cofactor evidence="1">
        <name>Mn(2+)</name>
        <dbReference type="ChEBI" id="CHEBI:29035"/>
    </cofactor>
</comment>
<proteinExistence type="predicted"/>
<dbReference type="EMBL" id="JASCTH010000007">
    <property type="protein sequence ID" value="MDI6099567.1"/>
    <property type="molecule type" value="Genomic_DNA"/>
</dbReference>